<organism evidence="8 9">
    <name type="scientific">Hydnum rufescens UP504</name>
    <dbReference type="NCBI Taxonomy" id="1448309"/>
    <lineage>
        <taxon>Eukaryota</taxon>
        <taxon>Fungi</taxon>
        <taxon>Dikarya</taxon>
        <taxon>Basidiomycota</taxon>
        <taxon>Agaricomycotina</taxon>
        <taxon>Agaricomycetes</taxon>
        <taxon>Cantharellales</taxon>
        <taxon>Hydnaceae</taxon>
        <taxon>Hydnum</taxon>
    </lineage>
</organism>
<dbReference type="PANTHER" id="PTHR19432">
    <property type="entry name" value="SUGAR TRANSPORTER"/>
    <property type="match status" value="1"/>
</dbReference>
<feature type="transmembrane region" description="Helical" evidence="7">
    <location>
        <begin position="643"/>
        <end position="663"/>
    </location>
</feature>
<evidence type="ECO:0000313" key="8">
    <source>
        <dbReference type="EMBL" id="KAF9513316.1"/>
    </source>
</evidence>
<dbReference type="AlphaFoldDB" id="A0A9P6AYW0"/>
<dbReference type="Proteomes" id="UP000886523">
    <property type="component" value="Unassembled WGS sequence"/>
</dbReference>
<evidence type="ECO:0008006" key="10">
    <source>
        <dbReference type="Google" id="ProtNLM"/>
    </source>
</evidence>
<feature type="region of interest" description="Disordered" evidence="6">
    <location>
        <begin position="522"/>
        <end position="541"/>
    </location>
</feature>
<feature type="transmembrane region" description="Helical" evidence="7">
    <location>
        <begin position="603"/>
        <end position="623"/>
    </location>
</feature>
<feature type="transmembrane region" description="Helical" evidence="7">
    <location>
        <begin position="400"/>
        <end position="419"/>
    </location>
</feature>
<comment type="subcellular location">
    <subcellularLocation>
        <location evidence="1">Membrane</location>
        <topology evidence="1">Multi-pass membrane protein</topology>
    </subcellularLocation>
</comment>
<feature type="transmembrane region" description="Helical" evidence="7">
    <location>
        <begin position="485"/>
        <end position="511"/>
    </location>
</feature>
<name>A0A9P6AYW0_9AGAM</name>
<keyword evidence="5 7" id="KW-0472">Membrane</keyword>
<evidence type="ECO:0000256" key="6">
    <source>
        <dbReference type="SAM" id="MobiDB-lite"/>
    </source>
</evidence>
<keyword evidence="9" id="KW-1185">Reference proteome</keyword>
<feature type="region of interest" description="Disordered" evidence="6">
    <location>
        <begin position="665"/>
        <end position="686"/>
    </location>
</feature>
<evidence type="ECO:0000256" key="2">
    <source>
        <dbReference type="ARBA" id="ARBA00022448"/>
    </source>
</evidence>
<evidence type="ECO:0000256" key="3">
    <source>
        <dbReference type="ARBA" id="ARBA00022692"/>
    </source>
</evidence>
<evidence type="ECO:0000256" key="4">
    <source>
        <dbReference type="ARBA" id="ARBA00022989"/>
    </source>
</evidence>
<keyword evidence="2" id="KW-0813">Transport</keyword>
<dbReference type="EMBL" id="MU128974">
    <property type="protein sequence ID" value="KAF9513316.1"/>
    <property type="molecule type" value="Genomic_DNA"/>
</dbReference>
<dbReference type="GO" id="GO:0005886">
    <property type="term" value="C:plasma membrane"/>
    <property type="evidence" value="ECO:0007669"/>
    <property type="project" value="TreeGrafter"/>
</dbReference>
<feature type="transmembrane region" description="Helical" evidence="7">
    <location>
        <begin position="150"/>
        <end position="177"/>
    </location>
</feature>
<accession>A0A9P6AYW0</accession>
<comment type="caution">
    <text evidence="8">The sequence shown here is derived from an EMBL/GenBank/DDBJ whole genome shotgun (WGS) entry which is preliminary data.</text>
</comment>
<evidence type="ECO:0000256" key="5">
    <source>
        <dbReference type="ARBA" id="ARBA00023136"/>
    </source>
</evidence>
<evidence type="ECO:0000313" key="9">
    <source>
        <dbReference type="Proteomes" id="UP000886523"/>
    </source>
</evidence>
<feature type="transmembrane region" description="Helical" evidence="7">
    <location>
        <begin position="80"/>
        <end position="98"/>
    </location>
</feature>
<protein>
    <recommendedName>
        <fullName evidence="10">Sucrose transporter</fullName>
    </recommendedName>
</protein>
<reference evidence="8" key="1">
    <citation type="journal article" date="2020" name="Nat. Commun.">
        <title>Large-scale genome sequencing of mycorrhizal fungi provides insights into the early evolution of symbiotic traits.</title>
        <authorList>
            <person name="Miyauchi S."/>
            <person name="Kiss E."/>
            <person name="Kuo A."/>
            <person name="Drula E."/>
            <person name="Kohler A."/>
            <person name="Sanchez-Garcia M."/>
            <person name="Morin E."/>
            <person name="Andreopoulos B."/>
            <person name="Barry K.W."/>
            <person name="Bonito G."/>
            <person name="Buee M."/>
            <person name="Carver A."/>
            <person name="Chen C."/>
            <person name="Cichocki N."/>
            <person name="Clum A."/>
            <person name="Culley D."/>
            <person name="Crous P.W."/>
            <person name="Fauchery L."/>
            <person name="Girlanda M."/>
            <person name="Hayes R.D."/>
            <person name="Keri Z."/>
            <person name="LaButti K."/>
            <person name="Lipzen A."/>
            <person name="Lombard V."/>
            <person name="Magnuson J."/>
            <person name="Maillard F."/>
            <person name="Murat C."/>
            <person name="Nolan M."/>
            <person name="Ohm R.A."/>
            <person name="Pangilinan J."/>
            <person name="Pereira M.F."/>
            <person name="Perotto S."/>
            <person name="Peter M."/>
            <person name="Pfister S."/>
            <person name="Riley R."/>
            <person name="Sitrit Y."/>
            <person name="Stielow J.B."/>
            <person name="Szollosi G."/>
            <person name="Zifcakova L."/>
            <person name="Stursova M."/>
            <person name="Spatafora J.W."/>
            <person name="Tedersoo L."/>
            <person name="Vaario L.M."/>
            <person name="Yamada A."/>
            <person name="Yan M."/>
            <person name="Wang P."/>
            <person name="Xu J."/>
            <person name="Bruns T."/>
            <person name="Baldrian P."/>
            <person name="Vilgalys R."/>
            <person name="Dunand C."/>
            <person name="Henrissat B."/>
            <person name="Grigoriev I.V."/>
            <person name="Hibbett D."/>
            <person name="Nagy L.G."/>
            <person name="Martin F.M."/>
        </authorList>
    </citation>
    <scope>NUCLEOTIDE SEQUENCE</scope>
    <source>
        <strain evidence="8">UP504</strain>
    </source>
</reference>
<keyword evidence="4 7" id="KW-1133">Transmembrane helix</keyword>
<dbReference type="SUPFAM" id="SSF103473">
    <property type="entry name" value="MFS general substrate transporter"/>
    <property type="match status" value="1"/>
</dbReference>
<dbReference type="GO" id="GO:0008506">
    <property type="term" value="F:sucrose:proton symporter activity"/>
    <property type="evidence" value="ECO:0007669"/>
    <property type="project" value="TreeGrafter"/>
</dbReference>
<dbReference type="PANTHER" id="PTHR19432:SF35">
    <property type="entry name" value="SOLUTE CARRIER FAMILY 45 MEMBER 3 ISOFORM X1"/>
    <property type="match status" value="1"/>
</dbReference>
<dbReference type="InterPro" id="IPR036259">
    <property type="entry name" value="MFS_trans_sf"/>
</dbReference>
<feature type="compositionally biased region" description="Basic and acidic residues" evidence="6">
    <location>
        <begin position="674"/>
        <end position="686"/>
    </location>
</feature>
<evidence type="ECO:0000256" key="7">
    <source>
        <dbReference type="SAM" id="Phobius"/>
    </source>
</evidence>
<feature type="compositionally biased region" description="Acidic residues" evidence="6">
    <location>
        <begin position="1"/>
        <end position="11"/>
    </location>
</feature>
<evidence type="ECO:0000256" key="1">
    <source>
        <dbReference type="ARBA" id="ARBA00004141"/>
    </source>
</evidence>
<sequence>MEVDFASDEDPTSQIPWPAGRRSQPSSPEPQGFRAPLPIIRTESIPSESDGPAAPPGPNRRRGSRGTEDGRAAKKHMSTMDLVALSISMAGAQIIWTMELGWGTPFLLQLGLSEQATSLVWLAGPISGLIAQPLIGAISDVSTSKFRRRAWILVSTAVITIVSLTLAFALQISAFLVDTFGGGVGDWDPVRNDTVGRFPMPNIDSTLPFSDIRFKQVKGIALLLSIVCFYFLDFALNALQASLRNLLLDITPADQLAEANAWHGRMTHAGNVIGFGIGFLNLADWKILRFIGGSQFRKVCVLSLAVLLFCVGWTCWTQVERGGVKDFRNRDGRLGQIFKNIYTSVVNLPKPVRRVCYVQVCAFMGWFPFLFYGTTWIGEIMARERGIDPPVEEATRAGDLAMLFYSIVAIFAGTLLPWLNQRDRRLLAEEYEDEDVELARVREVGGQALKLPTMPFMLRNIWTAALVLFVLIMVSTFFIRTVFQASIAISLLGICWAVACWIPFAIIMSFLREMEEVAEEERRTRATGAPINIPTRNPQRAPSHQRVASVPTLLHKHSAPLTERTQLIRRHSLMGETGVFSHDLRYVGSAPIAGGTILGIHNLAIVFPQFLIAIISSAIFRIADKGPQHDPPYIYLGKNGVSWVLRVGGMFALVGVLLSRRVPPTQTEKKMRRRLAEMQETQRDTP</sequence>
<proteinExistence type="predicted"/>
<feature type="transmembrane region" description="Helical" evidence="7">
    <location>
        <begin position="219"/>
        <end position="239"/>
    </location>
</feature>
<feature type="region of interest" description="Disordered" evidence="6">
    <location>
        <begin position="1"/>
        <end position="75"/>
    </location>
</feature>
<gene>
    <name evidence="8" type="ORF">BS47DRAFT_1485722</name>
</gene>
<feature type="transmembrane region" description="Helical" evidence="7">
    <location>
        <begin position="118"/>
        <end position="138"/>
    </location>
</feature>
<dbReference type="OrthoDB" id="28755at2759"/>
<dbReference type="Gene3D" id="1.20.1250.20">
    <property type="entry name" value="MFS general substrate transporter like domains"/>
    <property type="match status" value="1"/>
</dbReference>
<keyword evidence="3 7" id="KW-0812">Transmembrane</keyword>
<feature type="transmembrane region" description="Helical" evidence="7">
    <location>
        <begin position="460"/>
        <end position="479"/>
    </location>
</feature>